<feature type="domain" description="Protein kinase" evidence="16">
    <location>
        <begin position="163"/>
        <end position="491"/>
    </location>
</feature>
<dbReference type="EC" id="4.6.1.2" evidence="2 14"/>
<comment type="catalytic activity">
    <reaction evidence="14">
        <text>GTP = 3',5'-cyclic GMP + diphosphate</text>
        <dbReference type="Rhea" id="RHEA:13665"/>
        <dbReference type="ChEBI" id="CHEBI:33019"/>
        <dbReference type="ChEBI" id="CHEBI:37565"/>
        <dbReference type="ChEBI" id="CHEBI:57746"/>
        <dbReference type="EC" id="4.6.1.2"/>
    </reaction>
</comment>
<evidence type="ECO:0000256" key="3">
    <source>
        <dbReference type="ARBA" id="ARBA00022692"/>
    </source>
</evidence>
<evidence type="ECO:0000256" key="2">
    <source>
        <dbReference type="ARBA" id="ARBA00012202"/>
    </source>
</evidence>
<evidence type="ECO:0000259" key="16">
    <source>
        <dbReference type="PROSITE" id="PS50011"/>
    </source>
</evidence>
<dbReference type="SUPFAM" id="SSF56112">
    <property type="entry name" value="Protein kinase-like (PK-like)"/>
    <property type="match status" value="1"/>
</dbReference>
<dbReference type="SMART" id="SM00044">
    <property type="entry name" value="CYCc"/>
    <property type="match status" value="1"/>
</dbReference>
<dbReference type="GO" id="GO:0005525">
    <property type="term" value="F:GTP binding"/>
    <property type="evidence" value="ECO:0007669"/>
    <property type="project" value="UniProtKB-KW"/>
</dbReference>
<dbReference type="SUPFAM" id="SSF53822">
    <property type="entry name" value="Periplasmic binding protein-like I"/>
    <property type="match status" value="1"/>
</dbReference>
<dbReference type="InterPro" id="IPR011645">
    <property type="entry name" value="HNOB_dom_associated"/>
</dbReference>
<accession>A0A2R2MNS7</accession>
<dbReference type="PROSITE" id="PS50011">
    <property type="entry name" value="PROTEIN_KINASE_DOM"/>
    <property type="match status" value="1"/>
</dbReference>
<dbReference type="Gene3D" id="3.30.70.1230">
    <property type="entry name" value="Nucleotide cyclase"/>
    <property type="match status" value="1"/>
</dbReference>
<gene>
    <name evidence="19" type="primary">LOC106170847</name>
</gene>
<evidence type="ECO:0000256" key="15">
    <source>
        <dbReference type="SAM" id="Phobius"/>
    </source>
</evidence>
<evidence type="ECO:0000256" key="1">
    <source>
        <dbReference type="ARBA" id="ARBA00004479"/>
    </source>
</evidence>
<dbReference type="InterPro" id="IPR011009">
    <property type="entry name" value="Kinase-like_dom_sf"/>
</dbReference>
<keyword evidence="7" id="KW-0342">GTP-binding</keyword>
<dbReference type="GO" id="GO:0007168">
    <property type="term" value="P:receptor guanylyl cyclase signaling pathway"/>
    <property type="evidence" value="ECO:0007669"/>
    <property type="project" value="TreeGrafter"/>
</dbReference>
<evidence type="ECO:0000256" key="12">
    <source>
        <dbReference type="ARBA" id="ARBA00023293"/>
    </source>
</evidence>
<dbReference type="InterPro" id="IPR001170">
    <property type="entry name" value="ANPR/GUC"/>
</dbReference>
<dbReference type="PROSITE" id="PS50125">
    <property type="entry name" value="GUANYLATE_CYCLASE_2"/>
    <property type="match status" value="1"/>
</dbReference>
<dbReference type="InterPro" id="IPR000719">
    <property type="entry name" value="Prot_kinase_dom"/>
</dbReference>
<dbReference type="Gene3D" id="3.40.50.2300">
    <property type="match status" value="1"/>
</dbReference>
<dbReference type="InterPro" id="IPR018297">
    <property type="entry name" value="A/G_cyclase_CS"/>
</dbReference>
<evidence type="ECO:0000256" key="5">
    <source>
        <dbReference type="ARBA" id="ARBA00022741"/>
    </source>
</evidence>
<dbReference type="PRINTS" id="PR00255">
    <property type="entry name" value="NATPEPTIDER"/>
</dbReference>
<dbReference type="GO" id="GO:0004383">
    <property type="term" value="F:guanylate cyclase activity"/>
    <property type="evidence" value="ECO:0007669"/>
    <property type="project" value="UniProtKB-EC"/>
</dbReference>
<dbReference type="InterPro" id="IPR028082">
    <property type="entry name" value="Peripla_BP_I"/>
</dbReference>
<dbReference type="InterPro" id="IPR001054">
    <property type="entry name" value="A/G_cyclase"/>
</dbReference>
<dbReference type="STRING" id="7574.A0A2R2MNS7"/>
<comment type="similarity">
    <text evidence="13">Belongs to the adenylyl cyclase class-4/guanylyl cyclase family.</text>
</comment>
<dbReference type="OrthoDB" id="60033at2759"/>
<keyword evidence="5" id="KW-0547">Nucleotide-binding</keyword>
<evidence type="ECO:0000256" key="11">
    <source>
        <dbReference type="ARBA" id="ARBA00023239"/>
    </source>
</evidence>
<evidence type="ECO:0000259" key="17">
    <source>
        <dbReference type="PROSITE" id="PS50125"/>
    </source>
</evidence>
<dbReference type="GO" id="GO:0035556">
    <property type="term" value="P:intracellular signal transduction"/>
    <property type="evidence" value="ECO:0007669"/>
    <property type="project" value="InterPro"/>
</dbReference>
<dbReference type="InterPro" id="IPR050401">
    <property type="entry name" value="Cyclic_nucleotide_synthase"/>
</dbReference>
<keyword evidence="8 15" id="KW-0472">Membrane</keyword>
<dbReference type="AlphaFoldDB" id="A0A2R2MNS7"/>
<feature type="transmembrane region" description="Helical" evidence="15">
    <location>
        <begin position="139"/>
        <end position="163"/>
    </location>
</feature>
<keyword evidence="18" id="KW-1185">Reference proteome</keyword>
<name>A0A2R2MNS7_LINAN</name>
<feature type="domain" description="Guanylate cyclase" evidence="17">
    <location>
        <begin position="554"/>
        <end position="684"/>
    </location>
</feature>
<dbReference type="KEGG" id="lak:106170847"/>
<evidence type="ECO:0000256" key="8">
    <source>
        <dbReference type="ARBA" id="ARBA00023136"/>
    </source>
</evidence>
<dbReference type="Pfam" id="PF00211">
    <property type="entry name" value="Guanylate_cyc"/>
    <property type="match status" value="1"/>
</dbReference>
<dbReference type="InterPro" id="IPR029787">
    <property type="entry name" value="Nucleotide_cyclase"/>
</dbReference>
<proteinExistence type="inferred from homology"/>
<sequence>MSDPPFYHNWTEGEQVDVHAGMIYDAIMLYAHALNDVIEEGGNEFDGQRIARQMYNKTIKGITGVVSIDEIGNRNPDYSLQFIKDGKLIVFADYFYHKDNFTTYSDVEVVFPGGKTTPPLDHPPCGWKNELCVEEKTNFTVYIVVPCVLAAILTAVICLALFYHRKLKFERELSLETWRIHSKDLTIISKRQAFGSRGQYVALKLLRKNDIKIDRDVLIEFQQVRELNHDNLNSFIGACLEPPQLFIVSAYANKGSLQDVLENDDIQLNDNFKISLATDICKGLIYLHKSPLRVHGRLKSSHCVVDSRWVCKLTDYGLWKLRLGEEATTDTYKKYASLLWTAPELLRNTSPECCGTQKGDVYSFGIILQEIVLRGGPYCTESDLEPRGEVKVHVHVRQLGFLPPSYMYKKAAPPCVLTTPVRKRALSGIVTLVKEGIRPVYRPKVPQESCSAAMYSLMNLCWQEGPASRPSAEEILKKLKEANGGRSLHFIDNMLELMEQYANDLEIVVQQRTQQLVDEKKKTDALLYQMLPRSVAEELKLGKPVHPVAFQEVTVYFSDIVGFTKLASESTPLEVVMLLNDLYTCFDAVIDNYDVYKVETIGDAYMVVSGLPHRNGHQHAGEIATMSLDILSSLSGFKIKHRPGKQLQVRIGIHTGPVVAGVVGLKMPRYCLFGDTVNTASRLESNGLALRIHVSPTTANLLELIGGFTLEARGEVQMKGKDPMLTFWLQGKDGFTKPLPDPTLAAPLEEHEFK</sequence>
<evidence type="ECO:0000256" key="4">
    <source>
        <dbReference type="ARBA" id="ARBA00022729"/>
    </source>
</evidence>
<evidence type="ECO:0000256" key="14">
    <source>
        <dbReference type="RuleBase" id="RU003431"/>
    </source>
</evidence>
<dbReference type="PANTHER" id="PTHR11920:SF496">
    <property type="entry name" value="GUANYLATE CYCLASE"/>
    <property type="match status" value="1"/>
</dbReference>
<keyword evidence="11 13" id="KW-0456">Lyase</keyword>
<dbReference type="GO" id="GO:0004016">
    <property type="term" value="F:adenylate cyclase activity"/>
    <property type="evidence" value="ECO:0007669"/>
    <property type="project" value="TreeGrafter"/>
</dbReference>
<comment type="subcellular location">
    <subcellularLocation>
        <location evidence="1">Membrane</location>
        <topology evidence="1">Single-pass type I membrane protein</topology>
    </subcellularLocation>
</comment>
<evidence type="ECO:0000256" key="7">
    <source>
        <dbReference type="ARBA" id="ARBA00023134"/>
    </source>
</evidence>
<evidence type="ECO:0000256" key="10">
    <source>
        <dbReference type="ARBA" id="ARBA00023180"/>
    </source>
</evidence>
<keyword evidence="4" id="KW-0732">Signal</keyword>
<keyword evidence="6 15" id="KW-1133">Transmembrane helix</keyword>
<evidence type="ECO:0000256" key="9">
    <source>
        <dbReference type="ARBA" id="ARBA00023170"/>
    </source>
</evidence>
<dbReference type="Pfam" id="PF07701">
    <property type="entry name" value="HNOBA"/>
    <property type="match status" value="1"/>
</dbReference>
<dbReference type="InParanoid" id="A0A2R2MNS7"/>
<protein>
    <recommendedName>
        <fullName evidence="2 14">Guanylate cyclase</fullName>
        <ecNumber evidence="2 14">4.6.1.2</ecNumber>
    </recommendedName>
</protein>
<organism evidence="18 19">
    <name type="scientific">Lingula anatina</name>
    <name type="common">Brachiopod</name>
    <name type="synonym">Lingula unguis</name>
    <dbReference type="NCBI Taxonomy" id="7574"/>
    <lineage>
        <taxon>Eukaryota</taxon>
        <taxon>Metazoa</taxon>
        <taxon>Spiralia</taxon>
        <taxon>Lophotrochozoa</taxon>
        <taxon>Brachiopoda</taxon>
        <taxon>Linguliformea</taxon>
        <taxon>Lingulata</taxon>
        <taxon>Lingulida</taxon>
        <taxon>Linguloidea</taxon>
        <taxon>Lingulidae</taxon>
        <taxon>Lingula</taxon>
    </lineage>
</organism>
<evidence type="ECO:0000313" key="19">
    <source>
        <dbReference type="RefSeq" id="XP_023931697.1"/>
    </source>
</evidence>
<keyword evidence="9" id="KW-0675">Receptor</keyword>
<dbReference type="SUPFAM" id="SSF55073">
    <property type="entry name" value="Nucleotide cyclase"/>
    <property type="match status" value="1"/>
</dbReference>
<keyword evidence="3 15" id="KW-0812">Transmembrane</keyword>
<dbReference type="InterPro" id="IPR001828">
    <property type="entry name" value="ANF_lig-bd_rcpt"/>
</dbReference>
<keyword evidence="12 14" id="KW-0141">cGMP biosynthesis</keyword>
<dbReference type="Pfam" id="PF01094">
    <property type="entry name" value="ANF_receptor"/>
    <property type="match status" value="1"/>
</dbReference>
<dbReference type="GO" id="GO:0004672">
    <property type="term" value="F:protein kinase activity"/>
    <property type="evidence" value="ECO:0007669"/>
    <property type="project" value="InterPro"/>
</dbReference>
<evidence type="ECO:0000256" key="6">
    <source>
        <dbReference type="ARBA" id="ARBA00022989"/>
    </source>
</evidence>
<dbReference type="RefSeq" id="XP_023931697.1">
    <property type="nucleotide sequence ID" value="XM_024075929.1"/>
</dbReference>
<dbReference type="FunFam" id="3.30.70.1230:FF:000004">
    <property type="entry name" value="Guanylate cyclase"/>
    <property type="match status" value="1"/>
</dbReference>
<dbReference type="GO" id="GO:0005524">
    <property type="term" value="F:ATP binding"/>
    <property type="evidence" value="ECO:0007669"/>
    <property type="project" value="InterPro"/>
</dbReference>
<dbReference type="Proteomes" id="UP000085678">
    <property type="component" value="Unplaced"/>
</dbReference>
<dbReference type="Pfam" id="PF07714">
    <property type="entry name" value="PK_Tyr_Ser-Thr"/>
    <property type="match status" value="1"/>
</dbReference>
<dbReference type="Gene3D" id="1.10.510.10">
    <property type="entry name" value="Transferase(Phosphotransferase) domain 1"/>
    <property type="match status" value="2"/>
</dbReference>
<dbReference type="InterPro" id="IPR001245">
    <property type="entry name" value="Ser-Thr/Tyr_kinase_cat_dom"/>
</dbReference>
<dbReference type="GO" id="GO:0001653">
    <property type="term" value="F:peptide receptor activity"/>
    <property type="evidence" value="ECO:0007669"/>
    <property type="project" value="TreeGrafter"/>
</dbReference>
<dbReference type="CDD" id="cd07302">
    <property type="entry name" value="CHD"/>
    <property type="match status" value="1"/>
</dbReference>
<evidence type="ECO:0000313" key="18">
    <source>
        <dbReference type="Proteomes" id="UP000085678"/>
    </source>
</evidence>
<evidence type="ECO:0000256" key="13">
    <source>
        <dbReference type="RuleBase" id="RU000405"/>
    </source>
</evidence>
<keyword evidence="10" id="KW-0325">Glycoprotein</keyword>
<dbReference type="GO" id="GO:0005886">
    <property type="term" value="C:plasma membrane"/>
    <property type="evidence" value="ECO:0007669"/>
    <property type="project" value="TreeGrafter"/>
</dbReference>
<dbReference type="GeneID" id="106170847"/>
<reference evidence="19" key="1">
    <citation type="submission" date="2025-08" db="UniProtKB">
        <authorList>
            <consortium name="RefSeq"/>
        </authorList>
    </citation>
    <scope>IDENTIFICATION</scope>
    <source>
        <tissue evidence="19">Gonads</tissue>
    </source>
</reference>
<dbReference type="PANTHER" id="PTHR11920">
    <property type="entry name" value="GUANYLYL CYCLASE"/>
    <property type="match status" value="1"/>
</dbReference>
<dbReference type="PROSITE" id="PS00452">
    <property type="entry name" value="GUANYLATE_CYCLASE_1"/>
    <property type="match status" value="1"/>
</dbReference>